<proteinExistence type="predicted"/>
<dbReference type="GO" id="GO:0004523">
    <property type="term" value="F:RNA-DNA hybrid ribonuclease activity"/>
    <property type="evidence" value="ECO:0007669"/>
    <property type="project" value="InterPro"/>
</dbReference>
<dbReference type="InterPro" id="IPR036397">
    <property type="entry name" value="RNaseH_sf"/>
</dbReference>
<dbReference type="InterPro" id="IPR041373">
    <property type="entry name" value="RT_RNaseH"/>
</dbReference>
<keyword evidence="5" id="KW-0378">Hydrolase</keyword>
<gene>
    <name evidence="8" type="ORF">LIER_30969</name>
</gene>
<keyword evidence="6" id="KW-0695">RNA-directed DNA polymerase</keyword>
<dbReference type="Pfam" id="PF13456">
    <property type="entry name" value="RVT_3"/>
    <property type="match status" value="1"/>
</dbReference>
<dbReference type="SUPFAM" id="SSF53098">
    <property type="entry name" value="Ribonuclease H-like"/>
    <property type="match status" value="1"/>
</dbReference>
<name>A0AAV3RUR2_LITER</name>
<evidence type="ECO:0000256" key="2">
    <source>
        <dbReference type="ARBA" id="ARBA00022695"/>
    </source>
</evidence>
<dbReference type="InterPro" id="IPR043502">
    <property type="entry name" value="DNA/RNA_pol_sf"/>
</dbReference>
<dbReference type="Proteomes" id="UP001454036">
    <property type="component" value="Unassembled WGS sequence"/>
</dbReference>
<evidence type="ECO:0000256" key="6">
    <source>
        <dbReference type="ARBA" id="ARBA00022918"/>
    </source>
</evidence>
<dbReference type="SUPFAM" id="SSF56672">
    <property type="entry name" value="DNA/RNA polymerases"/>
    <property type="match status" value="1"/>
</dbReference>
<dbReference type="GO" id="GO:0003676">
    <property type="term" value="F:nucleic acid binding"/>
    <property type="evidence" value="ECO:0007669"/>
    <property type="project" value="InterPro"/>
</dbReference>
<protein>
    <recommendedName>
        <fullName evidence="7">RNase H type-1 domain-containing protein</fullName>
    </recommendedName>
</protein>
<keyword evidence="9" id="KW-1185">Reference proteome</keyword>
<dbReference type="InterPro" id="IPR012337">
    <property type="entry name" value="RNaseH-like_sf"/>
</dbReference>
<evidence type="ECO:0000256" key="3">
    <source>
        <dbReference type="ARBA" id="ARBA00022722"/>
    </source>
</evidence>
<dbReference type="PROSITE" id="PS50879">
    <property type="entry name" value="RNASE_H_1"/>
    <property type="match status" value="1"/>
</dbReference>
<evidence type="ECO:0000259" key="7">
    <source>
        <dbReference type="PROSITE" id="PS50879"/>
    </source>
</evidence>
<organism evidence="8 9">
    <name type="scientific">Lithospermum erythrorhizon</name>
    <name type="common">Purple gromwell</name>
    <name type="synonym">Lithospermum officinale var. erythrorhizon</name>
    <dbReference type="NCBI Taxonomy" id="34254"/>
    <lineage>
        <taxon>Eukaryota</taxon>
        <taxon>Viridiplantae</taxon>
        <taxon>Streptophyta</taxon>
        <taxon>Embryophyta</taxon>
        <taxon>Tracheophyta</taxon>
        <taxon>Spermatophyta</taxon>
        <taxon>Magnoliopsida</taxon>
        <taxon>eudicotyledons</taxon>
        <taxon>Gunneridae</taxon>
        <taxon>Pentapetalae</taxon>
        <taxon>asterids</taxon>
        <taxon>lamiids</taxon>
        <taxon>Boraginales</taxon>
        <taxon>Boraginaceae</taxon>
        <taxon>Boraginoideae</taxon>
        <taxon>Lithospermeae</taxon>
        <taxon>Lithospermum</taxon>
    </lineage>
</organism>
<evidence type="ECO:0000256" key="5">
    <source>
        <dbReference type="ARBA" id="ARBA00022801"/>
    </source>
</evidence>
<dbReference type="Pfam" id="PF17917">
    <property type="entry name" value="RT_RNaseH"/>
    <property type="match status" value="1"/>
</dbReference>
<keyword evidence="3" id="KW-0540">Nuclease</keyword>
<dbReference type="PANTHER" id="PTHR48475:SF1">
    <property type="entry name" value="RNASE H TYPE-1 DOMAIN-CONTAINING PROTEIN"/>
    <property type="match status" value="1"/>
</dbReference>
<comment type="caution">
    <text evidence="8">The sequence shown here is derived from an EMBL/GenBank/DDBJ whole genome shotgun (WGS) entry which is preliminary data.</text>
</comment>
<reference evidence="8 9" key="1">
    <citation type="submission" date="2024-01" db="EMBL/GenBank/DDBJ databases">
        <title>The complete chloroplast genome sequence of Lithospermum erythrorhizon: insights into the phylogenetic relationship among Boraginaceae species and the maternal lineages of purple gromwells.</title>
        <authorList>
            <person name="Okada T."/>
            <person name="Watanabe K."/>
        </authorList>
    </citation>
    <scope>NUCLEOTIDE SEQUENCE [LARGE SCALE GENOMIC DNA]</scope>
</reference>
<evidence type="ECO:0000256" key="4">
    <source>
        <dbReference type="ARBA" id="ARBA00022759"/>
    </source>
</evidence>
<sequence>MIPNELNYSPIEKLCLALVFAIQKLKYYFQVHTVHQISKANPIKYVMSKLVLSDRLASWYLQLQQFEIIYVPQKAIKGQILADFLAEHPLPAEWELSDDLPDEDVMKIEIRPPWTMYFDGAAHQESVGTRVVFITPQQDMLSYSFTLSQRCSNNMAEYQAFILGLEIAIELSVPQLKVYGDSQLILNQLTGKYEVRKPELMKKQEDALAGLASSIAYPGKESMASQMTGDGLSLTTSNMGD</sequence>
<evidence type="ECO:0000313" key="9">
    <source>
        <dbReference type="Proteomes" id="UP001454036"/>
    </source>
</evidence>
<dbReference type="InterPro" id="IPR002156">
    <property type="entry name" value="RNaseH_domain"/>
</dbReference>
<evidence type="ECO:0000256" key="1">
    <source>
        <dbReference type="ARBA" id="ARBA00022679"/>
    </source>
</evidence>
<dbReference type="PANTHER" id="PTHR48475">
    <property type="entry name" value="RIBONUCLEASE H"/>
    <property type="match status" value="1"/>
</dbReference>
<dbReference type="Gene3D" id="3.30.420.10">
    <property type="entry name" value="Ribonuclease H-like superfamily/Ribonuclease H"/>
    <property type="match status" value="1"/>
</dbReference>
<keyword evidence="1" id="KW-0808">Transferase</keyword>
<evidence type="ECO:0000313" key="8">
    <source>
        <dbReference type="EMBL" id="GAA0183586.1"/>
    </source>
</evidence>
<dbReference type="CDD" id="cd09279">
    <property type="entry name" value="RNase_HI_like"/>
    <property type="match status" value="1"/>
</dbReference>
<accession>A0AAV3RUR2</accession>
<keyword evidence="4" id="KW-0255">Endonuclease</keyword>
<dbReference type="AlphaFoldDB" id="A0AAV3RUR2"/>
<keyword evidence="2" id="KW-0548">Nucleotidyltransferase</keyword>
<dbReference type="GO" id="GO:0003964">
    <property type="term" value="F:RNA-directed DNA polymerase activity"/>
    <property type="evidence" value="ECO:0007669"/>
    <property type="project" value="UniProtKB-KW"/>
</dbReference>
<dbReference type="EMBL" id="BAABME010011329">
    <property type="protein sequence ID" value="GAA0183586.1"/>
    <property type="molecule type" value="Genomic_DNA"/>
</dbReference>
<feature type="domain" description="RNase H type-1" evidence="7">
    <location>
        <begin position="110"/>
        <end position="241"/>
    </location>
</feature>